<evidence type="ECO:0000256" key="1">
    <source>
        <dbReference type="ARBA" id="ARBA00022536"/>
    </source>
</evidence>
<dbReference type="InterPro" id="IPR052235">
    <property type="entry name" value="Nephronectin_domain"/>
</dbReference>
<dbReference type="Gene3D" id="2.10.25.10">
    <property type="entry name" value="Laminin"/>
    <property type="match status" value="6"/>
</dbReference>
<feature type="compositionally biased region" description="Low complexity" evidence="6">
    <location>
        <begin position="561"/>
        <end position="583"/>
    </location>
</feature>
<keyword evidence="3" id="KW-0677">Repeat</keyword>
<dbReference type="InterPro" id="IPR009030">
    <property type="entry name" value="Growth_fac_rcpt_cys_sf"/>
</dbReference>
<dbReference type="FunFam" id="2.10.25.10:FF:000038">
    <property type="entry name" value="Fibrillin 2"/>
    <property type="match status" value="2"/>
</dbReference>
<evidence type="ECO:0000256" key="2">
    <source>
        <dbReference type="ARBA" id="ARBA00022729"/>
    </source>
</evidence>
<organism evidence="8 9">
    <name type="scientific">Diploscapter pachys</name>
    <dbReference type="NCBI Taxonomy" id="2018661"/>
    <lineage>
        <taxon>Eukaryota</taxon>
        <taxon>Metazoa</taxon>
        <taxon>Ecdysozoa</taxon>
        <taxon>Nematoda</taxon>
        <taxon>Chromadorea</taxon>
        <taxon>Rhabditida</taxon>
        <taxon>Rhabditina</taxon>
        <taxon>Rhabditomorpha</taxon>
        <taxon>Rhabditoidea</taxon>
        <taxon>Rhabditidae</taxon>
        <taxon>Diploscapter</taxon>
    </lineage>
</organism>
<name>A0A2A2J611_9BILA</name>
<feature type="region of interest" description="Disordered" evidence="6">
    <location>
        <begin position="542"/>
        <end position="602"/>
    </location>
</feature>
<dbReference type="Pfam" id="PF12947">
    <property type="entry name" value="EGF_3"/>
    <property type="match status" value="1"/>
</dbReference>
<dbReference type="InterPro" id="IPR018097">
    <property type="entry name" value="EGF_Ca-bd_CS"/>
</dbReference>
<keyword evidence="2" id="KW-0732">Signal</keyword>
<dbReference type="GO" id="GO:0005509">
    <property type="term" value="F:calcium ion binding"/>
    <property type="evidence" value="ECO:0007669"/>
    <property type="project" value="InterPro"/>
</dbReference>
<evidence type="ECO:0000256" key="5">
    <source>
        <dbReference type="PROSITE-ProRule" id="PRU00076"/>
    </source>
</evidence>
<dbReference type="PROSITE" id="PS01187">
    <property type="entry name" value="EGF_CA"/>
    <property type="match status" value="4"/>
</dbReference>
<evidence type="ECO:0000313" key="8">
    <source>
        <dbReference type="EMBL" id="PAV57055.1"/>
    </source>
</evidence>
<dbReference type="InterPro" id="IPR049883">
    <property type="entry name" value="NOTCH1_EGF-like"/>
</dbReference>
<feature type="region of interest" description="Disordered" evidence="6">
    <location>
        <begin position="614"/>
        <end position="697"/>
    </location>
</feature>
<proteinExistence type="predicted"/>
<dbReference type="PROSITE" id="PS50026">
    <property type="entry name" value="EGF_3"/>
    <property type="match status" value="2"/>
</dbReference>
<keyword evidence="4" id="KW-1015">Disulfide bond</keyword>
<reference evidence="8 9" key="1">
    <citation type="journal article" date="2017" name="Curr. Biol.">
        <title>Genome architecture and evolution of a unichromosomal asexual nematode.</title>
        <authorList>
            <person name="Fradin H."/>
            <person name="Zegar C."/>
            <person name="Gutwein M."/>
            <person name="Lucas J."/>
            <person name="Kovtun M."/>
            <person name="Corcoran D."/>
            <person name="Baugh L.R."/>
            <person name="Kiontke K."/>
            <person name="Gunsalus K."/>
            <person name="Fitch D.H."/>
            <person name="Piano F."/>
        </authorList>
    </citation>
    <scope>NUCLEOTIDE SEQUENCE [LARGE SCALE GENOMIC DNA]</scope>
    <source>
        <strain evidence="8">PF1309</strain>
    </source>
</reference>
<feature type="compositionally biased region" description="Low complexity" evidence="6">
    <location>
        <begin position="618"/>
        <end position="691"/>
    </location>
</feature>
<keyword evidence="1 5" id="KW-0245">EGF-like domain</keyword>
<comment type="caution">
    <text evidence="5">Lacks conserved residue(s) required for the propagation of feature annotation.</text>
</comment>
<dbReference type="SMART" id="SM00179">
    <property type="entry name" value="EGF_CA"/>
    <property type="match status" value="6"/>
</dbReference>
<dbReference type="SMART" id="SM00181">
    <property type="entry name" value="EGF"/>
    <property type="match status" value="7"/>
</dbReference>
<evidence type="ECO:0000256" key="6">
    <source>
        <dbReference type="SAM" id="MobiDB-lite"/>
    </source>
</evidence>
<dbReference type="Pfam" id="PF07645">
    <property type="entry name" value="EGF_CA"/>
    <property type="match status" value="5"/>
</dbReference>
<dbReference type="EMBL" id="LIAE01010657">
    <property type="protein sequence ID" value="PAV57055.1"/>
    <property type="molecule type" value="Genomic_DNA"/>
</dbReference>
<dbReference type="OrthoDB" id="5912995at2759"/>
<dbReference type="AlphaFoldDB" id="A0A2A2J611"/>
<dbReference type="Proteomes" id="UP000218231">
    <property type="component" value="Unassembled WGS sequence"/>
</dbReference>
<dbReference type="PANTHER" id="PTHR24050">
    <property type="entry name" value="PA14 DOMAIN-CONTAINING PROTEIN"/>
    <property type="match status" value="1"/>
</dbReference>
<dbReference type="PANTHER" id="PTHR24050:SF28">
    <property type="entry name" value="UROMODULIN-LIKE"/>
    <property type="match status" value="1"/>
</dbReference>
<comment type="caution">
    <text evidence="8">The sequence shown here is derived from an EMBL/GenBank/DDBJ whole genome shotgun (WGS) entry which is preliminary data.</text>
</comment>
<sequence length="741" mass="78477">MDECSMNLASCPEHASCVNLPGTYFCNCTQGYAPIGHPLEKCVDINECKLNIHTCEKDQMCQNTMGSYNCVDKCSEGYEYSNGECVDINECRFEHICDPRAECINLPGTYKCECEPGMKGDGKYCKPILDCTQDDSICDRHAVCLPFAKMCMCTGGYTGDGISCHDINECEAKENPCEGQPEKRCVNTKGGYICCNAEMDDERCIKDQGAFCAGGCGLNAVCMNKTCQCLEGFVGNANTRCIDINECESDKMCPGVGQWCVNVLGGHVCCGPDSKEPECQGVHIFKTTDGEVILHHNASQDVSFIAGGSARQVASGGEIAIVTGKGDPKKWLIKNGNLPSIHITSKDELKCTQYCPLNSECIDGFCKCSTGYGGNPLFGCEDVDECLSQPCNVTAGEWCVNTIGSFYCCNPSNATDTDCYGLEISSNKGIVVIGGTGDATNETLLAAKEKVNGGGVLSEEEHNIRNISEGLIVLTSDKVGSGETIAQLKAKKNLFGVELIDIPWEANGKRNFTFEEFSLLTTDAPVDTKTGKTNNVHIEVESHEGAKSGSAQSGGQGSGSGSDASGSSGSSQQSSTSVSSSSSEPRSHGVKTSNANEVPLSGKENKIHIEVESHEGKGSNQQQSSSSGSQKDGAASLSQKSESSGSGAHSGDSSSHGSEASQSSSGSGSASSHSGSSSSSKQKGSSKSSSKNKVCPRRRARLRLVPLLLLLPLQLHSLDSINLEISKEHFKDFKEMALLLA</sequence>
<accession>A0A2A2J611</accession>
<evidence type="ECO:0000259" key="7">
    <source>
        <dbReference type="PROSITE" id="PS50026"/>
    </source>
</evidence>
<dbReference type="InterPro" id="IPR001881">
    <property type="entry name" value="EGF-like_Ca-bd_dom"/>
</dbReference>
<dbReference type="InterPro" id="IPR000152">
    <property type="entry name" value="EGF-type_Asp/Asn_hydroxyl_site"/>
</dbReference>
<dbReference type="PROSITE" id="PS01186">
    <property type="entry name" value="EGF_2"/>
    <property type="match status" value="1"/>
</dbReference>
<gene>
    <name evidence="8" type="ORF">WR25_26122</name>
</gene>
<evidence type="ECO:0000313" key="9">
    <source>
        <dbReference type="Proteomes" id="UP000218231"/>
    </source>
</evidence>
<feature type="domain" description="EGF-like" evidence="7">
    <location>
        <begin position="87"/>
        <end position="126"/>
    </location>
</feature>
<evidence type="ECO:0000256" key="3">
    <source>
        <dbReference type="ARBA" id="ARBA00022737"/>
    </source>
</evidence>
<dbReference type="SUPFAM" id="SSF57184">
    <property type="entry name" value="Growth factor receptor domain"/>
    <property type="match status" value="1"/>
</dbReference>
<protein>
    <recommendedName>
        <fullName evidence="7">EGF-like domain-containing protein</fullName>
    </recommendedName>
</protein>
<dbReference type="InterPro" id="IPR024731">
    <property type="entry name" value="NELL2-like_EGF"/>
</dbReference>
<evidence type="ECO:0000256" key="4">
    <source>
        <dbReference type="ARBA" id="ARBA00023157"/>
    </source>
</evidence>
<dbReference type="STRING" id="2018661.A0A2A2J611"/>
<keyword evidence="9" id="KW-1185">Reference proteome</keyword>
<dbReference type="InterPro" id="IPR000742">
    <property type="entry name" value="EGF"/>
</dbReference>
<dbReference type="PROSITE" id="PS00010">
    <property type="entry name" value="ASX_HYDROXYL"/>
    <property type="match status" value="2"/>
</dbReference>
<dbReference type="CDD" id="cd00054">
    <property type="entry name" value="EGF_CA"/>
    <property type="match status" value="3"/>
</dbReference>
<feature type="domain" description="EGF-like" evidence="7">
    <location>
        <begin position="1"/>
        <end position="43"/>
    </location>
</feature>